<reference evidence="1 2" key="1">
    <citation type="submission" date="2015-01" db="EMBL/GenBank/DDBJ databases">
        <title>Evolution of Trichinella species and genotypes.</title>
        <authorList>
            <person name="Korhonen P.K."/>
            <person name="Edoardo P."/>
            <person name="Giuseppe L.R."/>
            <person name="Gasser R.B."/>
        </authorList>
    </citation>
    <scope>NUCLEOTIDE SEQUENCE [LARGE SCALE GENOMIC DNA]</scope>
    <source>
        <strain evidence="1">ISS120</strain>
    </source>
</reference>
<proteinExistence type="predicted"/>
<gene>
    <name evidence="1" type="ORF">T03_11958</name>
</gene>
<dbReference type="EMBL" id="JYDI01000273">
    <property type="protein sequence ID" value="KRY46749.1"/>
    <property type="molecule type" value="Genomic_DNA"/>
</dbReference>
<sequence>MVSHLIVHSVLPSGCYITPFHEECSDGLRHLEQCYMNVILDIVLQVLFLVYLAVVANVISHVLFLVAVHPGAVQCIPLNIVSRGIISSRISDCHRIRSTYACFTAMIDERLLEDKKRVELIPHTAGKLGSVFKLSELEICGPSNVAHQQTQSWFQSNLISAVRRLHEVMGRFLN</sequence>
<dbReference type="OrthoDB" id="10454228at2759"/>
<evidence type="ECO:0000313" key="2">
    <source>
        <dbReference type="Proteomes" id="UP000054653"/>
    </source>
</evidence>
<accession>A0A0V1CBR5</accession>
<keyword evidence="2" id="KW-1185">Reference proteome</keyword>
<evidence type="ECO:0000313" key="1">
    <source>
        <dbReference type="EMBL" id="KRY46749.1"/>
    </source>
</evidence>
<organism evidence="1 2">
    <name type="scientific">Trichinella britovi</name>
    <name type="common">Parasitic roundworm</name>
    <dbReference type="NCBI Taxonomy" id="45882"/>
    <lineage>
        <taxon>Eukaryota</taxon>
        <taxon>Metazoa</taxon>
        <taxon>Ecdysozoa</taxon>
        <taxon>Nematoda</taxon>
        <taxon>Enoplea</taxon>
        <taxon>Dorylaimia</taxon>
        <taxon>Trichinellida</taxon>
        <taxon>Trichinellidae</taxon>
        <taxon>Trichinella</taxon>
    </lineage>
</organism>
<dbReference type="Proteomes" id="UP000054653">
    <property type="component" value="Unassembled WGS sequence"/>
</dbReference>
<dbReference type="AlphaFoldDB" id="A0A0V1CBR5"/>
<name>A0A0V1CBR5_TRIBR</name>
<comment type="caution">
    <text evidence="1">The sequence shown here is derived from an EMBL/GenBank/DDBJ whole genome shotgun (WGS) entry which is preliminary data.</text>
</comment>
<protein>
    <submittedName>
        <fullName evidence="1">Uncharacterized protein</fullName>
    </submittedName>
</protein>